<keyword evidence="3" id="KW-0540">Nuclease</keyword>
<sequence length="297" mass="34691">MGAILFQEKENQDFKITANASAKFSDTERRYHYNEHECLAIIWDTKKCRHYLEDAPNCKDSNNHKGEESDTPFVSRREALLNYFLEASEAERRALIETQYPCANSRQNLFLLLSTGKITDPSLYPCTTHLSHELKPVCPFVPFYESSSSTTTDKFSWIADQLVKIFPNLSKNLLYIPHCAETPTSLAQEEEKETICWYYKEQRKYYGLAKFLPEKGIICTPNAADDQRWKIPNSRRCRATGRRCHEHWLMCPISSKVIGLIRRPGWYKSRCHRRTPMYVADPHPHFTRYNHANVQDA</sequence>
<evidence type="ECO:0000256" key="2">
    <source>
        <dbReference type="ARBA" id="ARBA00022695"/>
    </source>
</evidence>
<proteinExistence type="predicted"/>
<evidence type="ECO:0000256" key="6">
    <source>
        <dbReference type="ARBA" id="ARBA00022918"/>
    </source>
</evidence>
<evidence type="ECO:0000259" key="7">
    <source>
        <dbReference type="Pfam" id="PF17917"/>
    </source>
</evidence>
<keyword evidence="9" id="KW-1185">Reference proteome</keyword>
<dbReference type="InterPro" id="IPR043502">
    <property type="entry name" value="DNA/RNA_pol_sf"/>
</dbReference>
<evidence type="ECO:0000313" key="8">
    <source>
        <dbReference type="EMBL" id="CAB0030289.1"/>
    </source>
</evidence>
<keyword evidence="5" id="KW-0378">Hydrolase</keyword>
<dbReference type="OrthoDB" id="1730907at2759"/>
<name>A0A6H5HYI8_9HYME</name>
<dbReference type="EMBL" id="CADCXV010000447">
    <property type="protein sequence ID" value="CAB0030289.1"/>
    <property type="molecule type" value="Genomic_DNA"/>
</dbReference>
<dbReference type="AlphaFoldDB" id="A0A6H5HYI8"/>
<keyword evidence="4" id="KW-0255">Endonuclease</keyword>
<protein>
    <recommendedName>
        <fullName evidence="7">Reverse transcriptase RNase H-like domain-containing protein</fullName>
    </recommendedName>
</protein>
<dbReference type="GO" id="GO:0003964">
    <property type="term" value="F:RNA-directed DNA polymerase activity"/>
    <property type="evidence" value="ECO:0007669"/>
    <property type="project" value="UniProtKB-KW"/>
</dbReference>
<dbReference type="GO" id="GO:0016787">
    <property type="term" value="F:hydrolase activity"/>
    <property type="evidence" value="ECO:0007669"/>
    <property type="project" value="UniProtKB-KW"/>
</dbReference>
<dbReference type="SUPFAM" id="SSF56672">
    <property type="entry name" value="DNA/RNA polymerases"/>
    <property type="match status" value="1"/>
</dbReference>
<dbReference type="GO" id="GO:0004519">
    <property type="term" value="F:endonuclease activity"/>
    <property type="evidence" value="ECO:0007669"/>
    <property type="project" value="UniProtKB-KW"/>
</dbReference>
<gene>
    <name evidence="8" type="ORF">TBRA_LOCUS2296</name>
</gene>
<dbReference type="Proteomes" id="UP000479190">
    <property type="component" value="Unassembled WGS sequence"/>
</dbReference>
<keyword evidence="6" id="KW-0695">RNA-directed DNA polymerase</keyword>
<accession>A0A6H5HYI8</accession>
<evidence type="ECO:0000256" key="5">
    <source>
        <dbReference type="ARBA" id="ARBA00022801"/>
    </source>
</evidence>
<evidence type="ECO:0000256" key="1">
    <source>
        <dbReference type="ARBA" id="ARBA00022679"/>
    </source>
</evidence>
<keyword evidence="1" id="KW-0808">Transferase</keyword>
<evidence type="ECO:0000256" key="4">
    <source>
        <dbReference type="ARBA" id="ARBA00022759"/>
    </source>
</evidence>
<evidence type="ECO:0000256" key="3">
    <source>
        <dbReference type="ARBA" id="ARBA00022722"/>
    </source>
</evidence>
<dbReference type="InterPro" id="IPR041373">
    <property type="entry name" value="RT_RNaseH"/>
</dbReference>
<keyword evidence="2" id="KW-0548">Nucleotidyltransferase</keyword>
<organism evidence="8 9">
    <name type="scientific">Trichogramma brassicae</name>
    <dbReference type="NCBI Taxonomy" id="86971"/>
    <lineage>
        <taxon>Eukaryota</taxon>
        <taxon>Metazoa</taxon>
        <taxon>Ecdysozoa</taxon>
        <taxon>Arthropoda</taxon>
        <taxon>Hexapoda</taxon>
        <taxon>Insecta</taxon>
        <taxon>Pterygota</taxon>
        <taxon>Neoptera</taxon>
        <taxon>Endopterygota</taxon>
        <taxon>Hymenoptera</taxon>
        <taxon>Apocrita</taxon>
        <taxon>Proctotrupomorpha</taxon>
        <taxon>Chalcidoidea</taxon>
        <taxon>Trichogrammatidae</taxon>
        <taxon>Trichogramma</taxon>
    </lineage>
</organism>
<feature type="domain" description="Reverse transcriptase RNase H-like" evidence="7">
    <location>
        <begin position="1"/>
        <end position="55"/>
    </location>
</feature>
<dbReference type="Pfam" id="PF17917">
    <property type="entry name" value="RT_RNaseH"/>
    <property type="match status" value="1"/>
</dbReference>
<reference evidence="8 9" key="1">
    <citation type="submission" date="2020-02" db="EMBL/GenBank/DDBJ databases">
        <authorList>
            <person name="Ferguson B K."/>
        </authorList>
    </citation>
    <scope>NUCLEOTIDE SEQUENCE [LARGE SCALE GENOMIC DNA]</scope>
</reference>
<evidence type="ECO:0000313" key="9">
    <source>
        <dbReference type="Proteomes" id="UP000479190"/>
    </source>
</evidence>